<feature type="compositionally biased region" description="Low complexity" evidence="2">
    <location>
        <begin position="424"/>
        <end position="435"/>
    </location>
</feature>
<reference evidence="4 5" key="1">
    <citation type="submission" date="2015-03" db="EMBL/GenBank/DDBJ databases">
        <title>Draft genome of the nematode, Opisthorchis viverrini.</title>
        <authorList>
            <person name="Mitreva M."/>
        </authorList>
    </citation>
    <scope>NUCLEOTIDE SEQUENCE [LARGE SCALE GENOMIC DNA]</scope>
    <source>
        <strain evidence="4">Khon Kaen</strain>
    </source>
</reference>
<feature type="region of interest" description="Disordered" evidence="2">
    <location>
        <begin position="187"/>
        <end position="206"/>
    </location>
</feature>
<feature type="region of interest" description="Disordered" evidence="2">
    <location>
        <begin position="654"/>
        <end position="702"/>
    </location>
</feature>
<feature type="region of interest" description="Disordered" evidence="2">
    <location>
        <begin position="453"/>
        <end position="501"/>
    </location>
</feature>
<feature type="compositionally biased region" description="Polar residues" evidence="2">
    <location>
        <begin position="187"/>
        <end position="203"/>
    </location>
</feature>
<accession>A0A1S8WJF8</accession>
<dbReference type="InterPro" id="IPR000980">
    <property type="entry name" value="SH2"/>
</dbReference>
<evidence type="ECO:0000313" key="4">
    <source>
        <dbReference type="EMBL" id="OON14588.1"/>
    </source>
</evidence>
<dbReference type="InterPro" id="IPR036860">
    <property type="entry name" value="SH2_dom_sf"/>
</dbReference>
<feature type="compositionally biased region" description="Pro residues" evidence="2">
    <location>
        <begin position="50"/>
        <end position="61"/>
    </location>
</feature>
<dbReference type="PANTHER" id="PTHR15832:SF2">
    <property type="entry name" value="SH2 DOMAIN-CONTAINING PROTEIN"/>
    <property type="match status" value="1"/>
</dbReference>
<feature type="region of interest" description="Disordered" evidence="2">
    <location>
        <begin position="272"/>
        <end position="371"/>
    </location>
</feature>
<feature type="compositionally biased region" description="Polar residues" evidence="2">
    <location>
        <begin position="477"/>
        <end position="498"/>
    </location>
</feature>
<keyword evidence="5" id="KW-1185">Reference proteome</keyword>
<sequence>MAKIAAQGDGNADSMGPVPRLSDWHEPWPSSTGTLNPNTNNNALIGILELPPPPSYPPPPASDTSVPSNEDFPKDVENIGSNGLGLSSKKVFQPMEDRFVHSNFDTQAYPSDRNIPEEHNSADELEPQLNTISNVNAPVFGGFRRRHFLRMSEGGKRFSGISDAQIVGGSTRQPKRRQDRGLAGLFSSSRHSSFFPNTGSSKEPNAPDLLELLSAQNSPPKPHIFLDLRTFAGGSPVVALKERLDAQAVADAKACAFAEAAAVLAAAKEATGGPNNAESLSGGHPRTDIQSGSPGSYPVTSTSPCSTNSTHSEPSRPIVDSNGSMESPPTPPIRIHSLRRIPTHRGTSCSKDQAPSSTDEALLVGDCSSNDADTRTTVAPFSSDCDKQPRKLSARTQVVKIDGGRAKLKQKFSGNEANELGAASRPQPSRRQSSPWNSAICAMDDVDTQNWIPQSHNRRTRHGNQQLRINDKRGSRSQDATAKQSSQHHCPNGTNGSPRSPLHVVTVADSLLTRVAPVTSQGGCLPNDASIHSGYPQSQPAPHNAGSFLVRNSVSHPDCCALSVRVPFEENPSGITHYLIQRTLNGVKLKGLDKEWPSLRALITHLTVIPEMLPCPLRLPAHNFNPVFTNADEHLNISRMDRNACPINTQYLQDRQITRRDQRGSTIEPFQSAASLPSRPVPPSCASRSYLSTSSSSAAPIQNNQLPRQSSEINGHSAPYTNTGSRNVSADVLRERNFSLPGYQAIHRVAHVDAEGRDSQQGSFVISHLGVQEEEEDEDYQRLSDFSSILADLELTTDREIPSC</sequence>
<feature type="compositionally biased region" description="Polar residues" evidence="2">
    <location>
        <begin position="288"/>
        <end position="312"/>
    </location>
</feature>
<dbReference type="Gene3D" id="3.30.505.10">
    <property type="entry name" value="SH2 domain"/>
    <property type="match status" value="1"/>
</dbReference>
<dbReference type="Proteomes" id="UP000243686">
    <property type="component" value="Unassembled WGS sequence"/>
</dbReference>
<feature type="domain" description="SH2" evidence="3">
    <location>
        <begin position="544"/>
        <end position="621"/>
    </location>
</feature>
<evidence type="ECO:0000256" key="2">
    <source>
        <dbReference type="SAM" id="MobiDB-lite"/>
    </source>
</evidence>
<feature type="compositionally biased region" description="Low complexity" evidence="2">
    <location>
        <begin position="684"/>
        <end position="699"/>
    </location>
</feature>
<feature type="region of interest" description="Disordered" evidence="2">
    <location>
        <begin position="1"/>
        <end position="87"/>
    </location>
</feature>
<dbReference type="PROSITE" id="PS50001">
    <property type="entry name" value="SH2"/>
    <property type="match status" value="1"/>
</dbReference>
<proteinExistence type="predicted"/>
<feature type="compositionally biased region" description="Polar residues" evidence="2">
    <location>
        <begin position="664"/>
        <end position="675"/>
    </location>
</feature>
<keyword evidence="1" id="KW-0727">SH2 domain</keyword>
<evidence type="ECO:0000313" key="5">
    <source>
        <dbReference type="Proteomes" id="UP000243686"/>
    </source>
</evidence>
<dbReference type="SUPFAM" id="SSF55550">
    <property type="entry name" value="SH2 domain"/>
    <property type="match status" value="1"/>
</dbReference>
<feature type="compositionally biased region" description="Polar residues" evidence="2">
    <location>
        <begin position="345"/>
        <end position="359"/>
    </location>
</feature>
<feature type="region of interest" description="Disordered" evidence="2">
    <location>
        <begin position="405"/>
        <end position="435"/>
    </location>
</feature>
<dbReference type="PANTHER" id="PTHR15832">
    <property type="entry name" value="SHC (SRC HOMOLOGY DOMAIN C-TERMINAL) ADAPTOR HOMOLOG"/>
    <property type="match status" value="1"/>
</dbReference>
<dbReference type="Pfam" id="PF00017">
    <property type="entry name" value="SH2"/>
    <property type="match status" value="1"/>
</dbReference>
<protein>
    <submittedName>
        <fullName evidence="4">SH2 domain protein</fullName>
    </submittedName>
</protein>
<name>A0A1S8WJF8_OPIVI</name>
<feature type="compositionally biased region" description="Polar residues" evidence="2">
    <location>
        <begin position="29"/>
        <end position="43"/>
    </location>
</feature>
<dbReference type="AlphaFoldDB" id="A0A1S8WJF8"/>
<evidence type="ECO:0000259" key="3">
    <source>
        <dbReference type="PROSITE" id="PS50001"/>
    </source>
</evidence>
<dbReference type="EMBL" id="KV906541">
    <property type="protein sequence ID" value="OON14588.1"/>
    <property type="molecule type" value="Genomic_DNA"/>
</dbReference>
<gene>
    <name evidence="4" type="ORF">X801_09621</name>
</gene>
<organism evidence="4 5">
    <name type="scientific">Opisthorchis viverrini</name>
    <name type="common">Southeast Asian liver fluke</name>
    <dbReference type="NCBI Taxonomy" id="6198"/>
    <lineage>
        <taxon>Eukaryota</taxon>
        <taxon>Metazoa</taxon>
        <taxon>Spiralia</taxon>
        <taxon>Lophotrochozoa</taxon>
        <taxon>Platyhelminthes</taxon>
        <taxon>Trematoda</taxon>
        <taxon>Digenea</taxon>
        <taxon>Opisthorchiida</taxon>
        <taxon>Opisthorchiata</taxon>
        <taxon>Opisthorchiidae</taxon>
        <taxon>Opisthorchis</taxon>
    </lineage>
</organism>
<evidence type="ECO:0000256" key="1">
    <source>
        <dbReference type="PROSITE-ProRule" id="PRU00191"/>
    </source>
</evidence>